<keyword evidence="4 7" id="KW-0853">WD repeat</keyword>
<feature type="compositionally biased region" description="Polar residues" evidence="8">
    <location>
        <begin position="1"/>
        <end position="11"/>
    </location>
</feature>
<dbReference type="GO" id="GO:0043161">
    <property type="term" value="P:proteasome-mediated ubiquitin-dependent protein catabolic process"/>
    <property type="evidence" value="ECO:0007669"/>
    <property type="project" value="TreeGrafter"/>
</dbReference>
<feature type="compositionally biased region" description="Polar residues" evidence="8">
    <location>
        <begin position="18"/>
        <end position="39"/>
    </location>
</feature>
<dbReference type="STRING" id="195883.A0A482X1C2"/>
<dbReference type="OrthoDB" id="972532at2759"/>
<evidence type="ECO:0000256" key="4">
    <source>
        <dbReference type="ARBA" id="ARBA00022574"/>
    </source>
</evidence>
<evidence type="ECO:0000259" key="9">
    <source>
        <dbReference type="PROSITE" id="PS50897"/>
    </source>
</evidence>
<dbReference type="PRINTS" id="PR00320">
    <property type="entry name" value="GPROTEINBRPT"/>
</dbReference>
<dbReference type="InterPro" id="IPR036322">
    <property type="entry name" value="WD40_repeat_dom_sf"/>
</dbReference>
<dbReference type="EMBL" id="QKKF02019844">
    <property type="protein sequence ID" value="RZF39655.1"/>
    <property type="molecule type" value="Genomic_DNA"/>
</dbReference>
<dbReference type="SMR" id="A0A482X1C2"/>
<dbReference type="SUPFAM" id="SSF50978">
    <property type="entry name" value="WD40 repeat-like"/>
    <property type="match status" value="1"/>
</dbReference>
<feature type="repeat" description="WD" evidence="7">
    <location>
        <begin position="306"/>
        <end position="337"/>
    </location>
</feature>
<dbReference type="SMART" id="SM00668">
    <property type="entry name" value="CTLH"/>
    <property type="match status" value="1"/>
</dbReference>
<evidence type="ECO:0000256" key="1">
    <source>
        <dbReference type="ARBA" id="ARBA00004173"/>
    </source>
</evidence>
<dbReference type="PROSITE" id="PS50294">
    <property type="entry name" value="WD_REPEATS_REGION"/>
    <property type="match status" value="2"/>
</dbReference>
<dbReference type="Gene3D" id="2.130.10.10">
    <property type="entry name" value="YVTN repeat-like/Quinoprotein amine dehydrogenase"/>
    <property type="match status" value="2"/>
</dbReference>
<dbReference type="InterPro" id="IPR006595">
    <property type="entry name" value="CTLH_C"/>
</dbReference>
<organism evidence="10 11">
    <name type="scientific">Laodelphax striatellus</name>
    <name type="common">Small brown planthopper</name>
    <name type="synonym">Delphax striatella</name>
    <dbReference type="NCBI Taxonomy" id="195883"/>
    <lineage>
        <taxon>Eukaryota</taxon>
        <taxon>Metazoa</taxon>
        <taxon>Ecdysozoa</taxon>
        <taxon>Arthropoda</taxon>
        <taxon>Hexapoda</taxon>
        <taxon>Insecta</taxon>
        <taxon>Pterygota</taxon>
        <taxon>Neoptera</taxon>
        <taxon>Paraneoptera</taxon>
        <taxon>Hemiptera</taxon>
        <taxon>Auchenorrhyncha</taxon>
        <taxon>Fulgoroidea</taxon>
        <taxon>Delphacidae</taxon>
        <taxon>Criomorphinae</taxon>
        <taxon>Laodelphax</taxon>
    </lineage>
</organism>
<dbReference type="InterPro" id="IPR019775">
    <property type="entry name" value="WD40_repeat_CS"/>
</dbReference>
<dbReference type="PANTHER" id="PTHR22838">
    <property type="entry name" value="WD REPEAT PROTEIN 26-RELATED"/>
    <property type="match status" value="1"/>
</dbReference>
<feature type="region of interest" description="Disordered" evidence="8">
    <location>
        <begin position="570"/>
        <end position="599"/>
    </location>
</feature>
<dbReference type="InParanoid" id="A0A482X1C2"/>
<dbReference type="InterPro" id="IPR020472">
    <property type="entry name" value="WD40_PAC1"/>
</dbReference>
<dbReference type="FunCoup" id="A0A482X1C2">
    <property type="interactions" value="1327"/>
</dbReference>
<evidence type="ECO:0000256" key="6">
    <source>
        <dbReference type="ARBA" id="ARBA00023128"/>
    </source>
</evidence>
<keyword evidence="3" id="KW-0963">Cytoplasm</keyword>
<dbReference type="InterPro" id="IPR054532">
    <property type="entry name" value="TPL_SMU1_LisH-like"/>
</dbReference>
<keyword evidence="11" id="KW-1185">Reference proteome</keyword>
<comment type="subcellular location">
    <subcellularLocation>
        <location evidence="2">Cytoplasm</location>
    </subcellularLocation>
    <subcellularLocation>
        <location evidence="1">Mitochondrion</location>
    </subcellularLocation>
</comment>
<evidence type="ECO:0000256" key="5">
    <source>
        <dbReference type="ARBA" id="ARBA00022737"/>
    </source>
</evidence>
<dbReference type="InterPro" id="IPR015943">
    <property type="entry name" value="WD40/YVTN_repeat-like_dom_sf"/>
</dbReference>
<dbReference type="FunFam" id="2.130.10.10:FF:000087">
    <property type="entry name" value="WD repeat-containing protein 26 homolog"/>
    <property type="match status" value="1"/>
</dbReference>
<dbReference type="InterPro" id="IPR001680">
    <property type="entry name" value="WD40_rpt"/>
</dbReference>
<feature type="region of interest" description="Disordered" evidence="8">
    <location>
        <begin position="1"/>
        <end position="41"/>
    </location>
</feature>
<evidence type="ECO:0000256" key="3">
    <source>
        <dbReference type="ARBA" id="ARBA00022490"/>
    </source>
</evidence>
<protein>
    <recommendedName>
        <fullName evidence="9">CTLH domain-containing protein</fullName>
    </recommendedName>
</protein>
<dbReference type="PANTHER" id="PTHR22838:SF0">
    <property type="entry name" value="WD REPEAT-CONTAINING PROTEIN 26"/>
    <property type="match status" value="1"/>
</dbReference>
<evidence type="ECO:0000256" key="8">
    <source>
        <dbReference type="SAM" id="MobiDB-lite"/>
    </source>
</evidence>
<dbReference type="PROSITE" id="PS50082">
    <property type="entry name" value="WD_REPEATS_2"/>
    <property type="match status" value="3"/>
</dbReference>
<keyword evidence="6" id="KW-0496">Mitochondrion</keyword>
<evidence type="ECO:0000313" key="10">
    <source>
        <dbReference type="EMBL" id="RZF39655.1"/>
    </source>
</evidence>
<evidence type="ECO:0000256" key="7">
    <source>
        <dbReference type="PROSITE-ProRule" id="PRU00221"/>
    </source>
</evidence>
<feature type="repeat" description="WD" evidence="7">
    <location>
        <begin position="260"/>
        <end position="301"/>
    </location>
</feature>
<evidence type="ECO:0000313" key="11">
    <source>
        <dbReference type="Proteomes" id="UP000291343"/>
    </source>
</evidence>
<dbReference type="GO" id="GO:0005739">
    <property type="term" value="C:mitochondrion"/>
    <property type="evidence" value="ECO:0007669"/>
    <property type="project" value="UniProtKB-SubCell"/>
</dbReference>
<dbReference type="PROSITE" id="PS50897">
    <property type="entry name" value="CTLH"/>
    <property type="match status" value="1"/>
</dbReference>
<dbReference type="AlphaFoldDB" id="A0A482X1C2"/>
<name>A0A482X1C2_LAOST</name>
<dbReference type="InterPro" id="IPR051350">
    <property type="entry name" value="WD_repeat-ST_regulator"/>
</dbReference>
<dbReference type="Proteomes" id="UP000291343">
    <property type="component" value="Unassembled WGS sequence"/>
</dbReference>
<dbReference type="SMART" id="SM00320">
    <property type="entry name" value="WD40"/>
    <property type="match status" value="5"/>
</dbReference>
<proteinExistence type="predicted"/>
<feature type="domain" description="CTLH" evidence="9">
    <location>
        <begin position="85"/>
        <end position="145"/>
    </location>
</feature>
<dbReference type="InterPro" id="IPR006594">
    <property type="entry name" value="LisH"/>
</dbReference>
<gene>
    <name evidence="10" type="ORF">LSTR_LSTR001176</name>
</gene>
<feature type="compositionally biased region" description="Polar residues" evidence="8">
    <location>
        <begin position="583"/>
        <end position="592"/>
    </location>
</feature>
<dbReference type="Pfam" id="PF17814">
    <property type="entry name" value="LisH_TPL"/>
    <property type="match status" value="1"/>
</dbReference>
<dbReference type="PROSITE" id="PS00678">
    <property type="entry name" value="WD_REPEATS_1"/>
    <property type="match status" value="1"/>
</dbReference>
<keyword evidence="5" id="KW-0677">Repeat</keyword>
<reference evidence="10 11" key="1">
    <citation type="journal article" date="2017" name="Gigascience">
        <title>Genome sequence of the small brown planthopper, Laodelphax striatellus.</title>
        <authorList>
            <person name="Zhu J."/>
            <person name="Jiang F."/>
            <person name="Wang X."/>
            <person name="Yang P."/>
            <person name="Bao Y."/>
            <person name="Zhao W."/>
            <person name="Wang W."/>
            <person name="Lu H."/>
            <person name="Wang Q."/>
            <person name="Cui N."/>
            <person name="Li J."/>
            <person name="Chen X."/>
            <person name="Luo L."/>
            <person name="Yu J."/>
            <person name="Kang L."/>
            <person name="Cui F."/>
        </authorList>
    </citation>
    <scope>NUCLEOTIDE SEQUENCE [LARGE SCALE GENOMIC DNA]</scope>
    <source>
        <strain evidence="10">Lst14</strain>
    </source>
</reference>
<dbReference type="PROSITE" id="PS50896">
    <property type="entry name" value="LISH"/>
    <property type="match status" value="1"/>
</dbReference>
<dbReference type="GO" id="GO:0034657">
    <property type="term" value="C:GID complex"/>
    <property type="evidence" value="ECO:0007669"/>
    <property type="project" value="TreeGrafter"/>
</dbReference>
<evidence type="ECO:0000256" key="2">
    <source>
        <dbReference type="ARBA" id="ARBA00004496"/>
    </source>
</evidence>
<feature type="repeat" description="WD" evidence="7">
    <location>
        <begin position="518"/>
        <end position="550"/>
    </location>
</feature>
<sequence length="599" mass="66911">MQQPTNGCSQHNGEHLHASSSDQQNGTADMTGGDNSSAAVNGELLPKTMGKTDQDIVRLIGQHLKTIGLNRTADLLMQESGCRLDHPAAAKFRQHVMDGDWNKADNDLNELKSLLESSSQRLNEMKFLLLEQKYLEFLEDGRLYDALHVLRNELTPLQHNTDKVHQLSSGKDDLMSRANWSGKGQKSRTLLMDRLQEFLPPTIMLPPRRLHTLVTQAVELQKDRCPYHNTKSEQNLDTISLLVDHHCSRDQFPCETTQVLNDHCDEVWYCRFSPDGTKLATGSKDTTVIIWDVDADTMTCQHRKTLDGHSYGVAYLAWSPDSSHLIACGPEDCPELWLWNVDTEELRVKVHHSPEDSLTACSWHADGTKFVTGGIRGQFYQCDLEGNVLDSWEGVRVNSLWCRSDAKTVLAADTHHRVRSYNFDELSDTTVLQEDHPVMTFSVNKGDRLALLNVATQGVHLWDLRDRCLLRKFQGVTQGHFTIHSCFGGANQDFVASGSEDNKVYVWHIKRELPIATLAGHTRTVNCVSWNPVHHQMLASVSDDCTVRIWGPAPAYRHSASSSASSSASASAASNFKPGCTPEDSSTSSNGSVWHDMLS</sequence>
<comment type="caution">
    <text evidence="10">The sequence shown here is derived from an EMBL/GenBank/DDBJ whole genome shotgun (WGS) entry which is preliminary data.</text>
</comment>
<dbReference type="Pfam" id="PF00400">
    <property type="entry name" value="WD40"/>
    <property type="match status" value="4"/>
</dbReference>
<accession>A0A482X1C2</accession>